<evidence type="ECO:0000313" key="10">
    <source>
        <dbReference type="Proteomes" id="UP000271098"/>
    </source>
</evidence>
<name>A0A183DR67_9BILA</name>
<dbReference type="InterPro" id="IPR020568">
    <property type="entry name" value="Ribosomal_Su5_D2-typ_SF"/>
</dbReference>
<keyword evidence="6" id="KW-0271">Exosome</keyword>
<comment type="subcellular location">
    <subcellularLocation>
        <location evidence="1">Cytoplasm</location>
    </subcellularLocation>
    <subcellularLocation>
        <location evidence="2">Nucleus</location>
        <location evidence="2">Nucleolus</location>
    </subcellularLocation>
</comment>
<dbReference type="GO" id="GO:0071035">
    <property type="term" value="P:nuclear polyadenylation-dependent rRNA catabolic process"/>
    <property type="evidence" value="ECO:0007669"/>
    <property type="project" value="TreeGrafter"/>
</dbReference>
<evidence type="ECO:0000313" key="9">
    <source>
        <dbReference type="EMBL" id="VDN18484.1"/>
    </source>
</evidence>
<keyword evidence="10" id="KW-1185">Reference proteome</keyword>
<dbReference type="PANTHER" id="PTHR11097:SF9">
    <property type="entry name" value="EXOSOME COMPLEX COMPONENT RRP43"/>
    <property type="match status" value="1"/>
</dbReference>
<reference evidence="11" key="1">
    <citation type="submission" date="2016-06" db="UniProtKB">
        <authorList>
            <consortium name="WormBaseParasite"/>
        </authorList>
    </citation>
    <scope>IDENTIFICATION</scope>
</reference>
<evidence type="ECO:0000256" key="8">
    <source>
        <dbReference type="ARBA" id="ARBA00023242"/>
    </source>
</evidence>
<evidence type="ECO:0000256" key="5">
    <source>
        <dbReference type="ARBA" id="ARBA00022552"/>
    </source>
</evidence>
<sequence length="254" mass="27998">MAADLLKLCDPRTYYDKFLSESIYPNGRSINRFRPISLQLVRQGAFCTNDALRNADGRLTWILNLHIMSVVDDATALINQLVSQGAFCTNDALRTADGRLTWILNLHIMILSVDGAISDALCNCVVGALVDLQLREASTDCDEDIPIDITKVELSDSTHHIVLADFPVSSTFIVYEAPDETVKILCDPAPELFEIIPNTVVIVVGNNSRIHRISQSGLAGDEAVMRRMVELAVGRQKLIADSLIKAKEAYLAKE</sequence>
<dbReference type="Proteomes" id="UP000271098">
    <property type="component" value="Unassembled WGS sequence"/>
</dbReference>
<evidence type="ECO:0000256" key="2">
    <source>
        <dbReference type="ARBA" id="ARBA00004604"/>
    </source>
</evidence>
<dbReference type="EMBL" id="UYRT01078417">
    <property type="protein sequence ID" value="VDN18484.1"/>
    <property type="molecule type" value="Genomic_DNA"/>
</dbReference>
<dbReference type="GO" id="GO:0016075">
    <property type="term" value="P:rRNA catabolic process"/>
    <property type="evidence" value="ECO:0007669"/>
    <property type="project" value="TreeGrafter"/>
</dbReference>
<dbReference type="InterPro" id="IPR050590">
    <property type="entry name" value="Exosome_comp_Rrp42_subfam"/>
</dbReference>
<dbReference type="Gene3D" id="3.30.230.70">
    <property type="entry name" value="GHMP Kinase, N-terminal domain"/>
    <property type="match status" value="1"/>
</dbReference>
<proteinExistence type="inferred from homology"/>
<dbReference type="InterPro" id="IPR027408">
    <property type="entry name" value="PNPase/RNase_PH_dom_sf"/>
</dbReference>
<reference evidence="9 10" key="2">
    <citation type="submission" date="2018-11" db="EMBL/GenBank/DDBJ databases">
        <authorList>
            <consortium name="Pathogen Informatics"/>
        </authorList>
    </citation>
    <scope>NUCLEOTIDE SEQUENCE [LARGE SCALE GENOMIC DNA]</scope>
</reference>
<gene>
    <name evidence="9" type="ORF">GPUH_LOCUS11208</name>
</gene>
<evidence type="ECO:0000256" key="1">
    <source>
        <dbReference type="ARBA" id="ARBA00004496"/>
    </source>
</evidence>
<dbReference type="WBParaSite" id="GPUH_0001122101-mRNA-1">
    <property type="protein sequence ID" value="GPUH_0001122101-mRNA-1"/>
    <property type="gene ID" value="GPUH_0001122101"/>
</dbReference>
<dbReference type="GO" id="GO:0005730">
    <property type="term" value="C:nucleolus"/>
    <property type="evidence" value="ECO:0007669"/>
    <property type="project" value="UniProtKB-SubCell"/>
</dbReference>
<evidence type="ECO:0000256" key="6">
    <source>
        <dbReference type="ARBA" id="ARBA00022835"/>
    </source>
</evidence>
<dbReference type="GO" id="GO:0035925">
    <property type="term" value="F:mRNA 3'-UTR AU-rich region binding"/>
    <property type="evidence" value="ECO:0007669"/>
    <property type="project" value="TreeGrafter"/>
</dbReference>
<evidence type="ECO:0000256" key="4">
    <source>
        <dbReference type="ARBA" id="ARBA00022490"/>
    </source>
</evidence>
<evidence type="ECO:0000256" key="3">
    <source>
        <dbReference type="ARBA" id="ARBA00006678"/>
    </source>
</evidence>
<dbReference type="SUPFAM" id="SSF55666">
    <property type="entry name" value="Ribonuclease PH domain 2-like"/>
    <property type="match status" value="1"/>
</dbReference>
<keyword evidence="4" id="KW-0963">Cytoplasm</keyword>
<keyword evidence="8" id="KW-0539">Nucleus</keyword>
<accession>A0A183DR67</accession>
<dbReference type="GO" id="GO:0000176">
    <property type="term" value="C:nuclear exosome (RNase complex)"/>
    <property type="evidence" value="ECO:0007669"/>
    <property type="project" value="TreeGrafter"/>
</dbReference>
<comment type="similarity">
    <text evidence="3">Belongs to the RNase PH family.</text>
</comment>
<dbReference type="GO" id="GO:0000177">
    <property type="term" value="C:cytoplasmic exosome (RNase complex)"/>
    <property type="evidence" value="ECO:0007669"/>
    <property type="project" value="TreeGrafter"/>
</dbReference>
<dbReference type="GO" id="GO:0000467">
    <property type="term" value="P:exonucleolytic trimming to generate mature 3'-end of 5.8S rRNA from tricistronic rRNA transcript (SSU-rRNA, 5.8S rRNA, LSU-rRNA)"/>
    <property type="evidence" value="ECO:0007669"/>
    <property type="project" value="TreeGrafter"/>
</dbReference>
<dbReference type="GO" id="GO:0034475">
    <property type="term" value="P:U4 snRNA 3'-end processing"/>
    <property type="evidence" value="ECO:0007669"/>
    <property type="project" value="TreeGrafter"/>
</dbReference>
<evidence type="ECO:0000256" key="7">
    <source>
        <dbReference type="ARBA" id="ARBA00022884"/>
    </source>
</evidence>
<evidence type="ECO:0000313" key="11">
    <source>
        <dbReference type="WBParaSite" id="GPUH_0001122101-mRNA-1"/>
    </source>
</evidence>
<dbReference type="GO" id="GO:0034473">
    <property type="term" value="P:U1 snRNA 3'-end processing"/>
    <property type="evidence" value="ECO:0007669"/>
    <property type="project" value="TreeGrafter"/>
</dbReference>
<keyword evidence="5" id="KW-0698">rRNA processing</keyword>
<protein>
    <submittedName>
        <fullName evidence="11">RNase_PH domain-containing protein</fullName>
    </submittedName>
</protein>
<keyword evidence="7" id="KW-0694">RNA-binding</keyword>
<dbReference type="AlphaFoldDB" id="A0A183DR67"/>
<dbReference type="PANTHER" id="PTHR11097">
    <property type="entry name" value="EXOSOME COMPLEX EXONUCLEASE RIBOSOMAL RNA PROCESSING PROTEIN"/>
    <property type="match status" value="1"/>
</dbReference>
<organism evidence="11">
    <name type="scientific">Gongylonema pulchrum</name>
    <dbReference type="NCBI Taxonomy" id="637853"/>
    <lineage>
        <taxon>Eukaryota</taxon>
        <taxon>Metazoa</taxon>
        <taxon>Ecdysozoa</taxon>
        <taxon>Nematoda</taxon>
        <taxon>Chromadorea</taxon>
        <taxon>Rhabditida</taxon>
        <taxon>Spirurina</taxon>
        <taxon>Spiruromorpha</taxon>
        <taxon>Spiruroidea</taxon>
        <taxon>Gongylonematidae</taxon>
        <taxon>Gongylonema</taxon>
    </lineage>
</organism>
<dbReference type="OrthoDB" id="45882at2759"/>
<dbReference type="GO" id="GO:0071028">
    <property type="term" value="P:nuclear mRNA surveillance"/>
    <property type="evidence" value="ECO:0007669"/>
    <property type="project" value="TreeGrafter"/>
</dbReference>
<dbReference type="GO" id="GO:0034476">
    <property type="term" value="P:U5 snRNA 3'-end processing"/>
    <property type="evidence" value="ECO:0007669"/>
    <property type="project" value="TreeGrafter"/>
</dbReference>
<dbReference type="SUPFAM" id="SSF54211">
    <property type="entry name" value="Ribosomal protein S5 domain 2-like"/>
    <property type="match status" value="1"/>
</dbReference>
<dbReference type="GO" id="GO:0071038">
    <property type="term" value="P:TRAMP-dependent tRNA surveillance pathway"/>
    <property type="evidence" value="ECO:0007669"/>
    <property type="project" value="TreeGrafter"/>
</dbReference>
<dbReference type="InterPro" id="IPR036345">
    <property type="entry name" value="ExoRNase_PH_dom2_sf"/>
</dbReference>